<evidence type="ECO:0000313" key="4">
    <source>
        <dbReference type="EMBL" id="ART20447.1"/>
    </source>
</evidence>
<dbReference type="RefSeq" id="WP_086890619.1">
    <property type="nucleotide sequence ID" value="NZ_CP021252.1"/>
</dbReference>
<feature type="domain" description="Chitin-binding type-3" evidence="3">
    <location>
        <begin position="165"/>
        <end position="207"/>
    </location>
</feature>
<dbReference type="AlphaFoldDB" id="A0A2Z2J218"/>
<evidence type="ECO:0000313" key="5">
    <source>
        <dbReference type="Proteomes" id="UP000250197"/>
    </source>
</evidence>
<protein>
    <recommendedName>
        <fullName evidence="3">Chitin-binding type-3 domain-containing protein</fullName>
    </recommendedName>
</protein>
<accession>A0A2Z2J218</accession>
<reference evidence="4 5" key="1">
    <citation type="submission" date="2017-05" db="EMBL/GenBank/DDBJ databases">
        <title>Complete genome sequence of Corynebacterium striatum KC-Na-1 isolated from Neophocaena asiaeorientalis in Korea.</title>
        <authorList>
            <person name="Kim J.H."/>
            <person name="Lee K."/>
        </authorList>
    </citation>
    <scope>NUCLEOTIDE SEQUENCE [LARGE SCALE GENOMIC DNA]</scope>
    <source>
        <strain evidence="4 5">KC-Na-01</strain>
    </source>
</reference>
<dbReference type="GO" id="GO:0005576">
    <property type="term" value="C:extracellular region"/>
    <property type="evidence" value="ECO:0007669"/>
    <property type="project" value="InterPro"/>
</dbReference>
<gene>
    <name evidence="4" type="ORF">CBE89_02250</name>
</gene>
<organism evidence="4 5">
    <name type="scientific">Corynebacterium striatum</name>
    <dbReference type="NCBI Taxonomy" id="43770"/>
    <lineage>
        <taxon>Bacteria</taxon>
        <taxon>Bacillati</taxon>
        <taxon>Actinomycetota</taxon>
        <taxon>Actinomycetes</taxon>
        <taxon>Mycobacteriales</taxon>
        <taxon>Corynebacteriaceae</taxon>
        <taxon>Corynebacterium</taxon>
    </lineage>
</organism>
<dbReference type="KEGG" id="cstr:CBE89_02250"/>
<dbReference type="CDD" id="cd12214">
    <property type="entry name" value="ChiA1_BD"/>
    <property type="match status" value="1"/>
</dbReference>
<keyword evidence="1" id="KW-0378">Hydrolase</keyword>
<dbReference type="GO" id="GO:0005975">
    <property type="term" value="P:carbohydrate metabolic process"/>
    <property type="evidence" value="ECO:0007669"/>
    <property type="project" value="InterPro"/>
</dbReference>
<feature type="compositionally biased region" description="Basic and acidic residues" evidence="2">
    <location>
        <begin position="143"/>
        <end position="158"/>
    </location>
</feature>
<name>A0A2Z2J218_CORST</name>
<evidence type="ECO:0000259" key="3">
    <source>
        <dbReference type="Pfam" id="PF02839"/>
    </source>
</evidence>
<dbReference type="GO" id="GO:0004553">
    <property type="term" value="F:hydrolase activity, hydrolyzing O-glycosyl compounds"/>
    <property type="evidence" value="ECO:0007669"/>
    <property type="project" value="InterPro"/>
</dbReference>
<dbReference type="Proteomes" id="UP000250197">
    <property type="component" value="Chromosome"/>
</dbReference>
<dbReference type="InterPro" id="IPR036573">
    <property type="entry name" value="CBM_sf_5/12"/>
</dbReference>
<dbReference type="Pfam" id="PF02839">
    <property type="entry name" value="CBM_5_12"/>
    <property type="match status" value="1"/>
</dbReference>
<dbReference type="SUPFAM" id="SSF51055">
    <property type="entry name" value="Carbohydrate binding domain"/>
    <property type="match status" value="1"/>
</dbReference>
<evidence type="ECO:0000256" key="2">
    <source>
        <dbReference type="SAM" id="MobiDB-lite"/>
    </source>
</evidence>
<sequence length="209" mass="23266">MTIEQVQESIKQLTNEEVEQLGVWIYGDEMTRRATLEAVEEAAAKQRAEDAAALWEAHPDLKPAVVEAPKEPVAASVEEAASKVEIEAYKSPTGAHDSYPKGAKFIYNGRVWESQMDGYCWVPGTVGIDERFVIDVTDRFVKTTGEKPKAEPKDEPEVKAPTTKQWEPNIAVKAGEQYTYNGATYEVIQTHNTQAGWEPSSVPALWKKL</sequence>
<proteinExistence type="predicted"/>
<dbReference type="GO" id="GO:0030246">
    <property type="term" value="F:carbohydrate binding"/>
    <property type="evidence" value="ECO:0007669"/>
    <property type="project" value="InterPro"/>
</dbReference>
<dbReference type="EMBL" id="CP021252">
    <property type="protein sequence ID" value="ART20447.1"/>
    <property type="molecule type" value="Genomic_DNA"/>
</dbReference>
<dbReference type="Gene3D" id="2.10.10.20">
    <property type="entry name" value="Carbohydrate-binding module superfamily 5/12"/>
    <property type="match status" value="1"/>
</dbReference>
<dbReference type="InterPro" id="IPR003610">
    <property type="entry name" value="CBM5/12"/>
</dbReference>
<feature type="region of interest" description="Disordered" evidence="2">
    <location>
        <begin position="143"/>
        <end position="167"/>
    </location>
</feature>
<evidence type="ECO:0000256" key="1">
    <source>
        <dbReference type="ARBA" id="ARBA00022801"/>
    </source>
</evidence>